<keyword evidence="3" id="KW-1185">Reference proteome</keyword>
<reference evidence="2 3" key="1">
    <citation type="journal article" date="2018" name="BMC Genomics">
        <title>The genome of Naegleria lovaniensis, the basis for a comparative approach to unravel pathogenicity factors of the human pathogenic amoeba N. fowleri.</title>
        <authorList>
            <person name="Liechti N."/>
            <person name="Schurch N."/>
            <person name="Bruggmann R."/>
            <person name="Wittwer M."/>
        </authorList>
    </citation>
    <scope>NUCLEOTIDE SEQUENCE [LARGE SCALE GENOMIC DNA]</scope>
    <source>
        <strain evidence="2 3">ATCC 30569</strain>
    </source>
</reference>
<dbReference type="GO" id="GO:0044773">
    <property type="term" value="P:mitotic DNA damage checkpoint signaling"/>
    <property type="evidence" value="ECO:0007669"/>
    <property type="project" value="TreeGrafter"/>
</dbReference>
<feature type="domain" description="Protein kinase" evidence="1">
    <location>
        <begin position="1"/>
        <end position="168"/>
    </location>
</feature>
<dbReference type="Pfam" id="PF00069">
    <property type="entry name" value="Pkinase"/>
    <property type="match status" value="1"/>
</dbReference>
<dbReference type="AlphaFoldDB" id="A0AA88KJM4"/>
<dbReference type="GO" id="GO:0005634">
    <property type="term" value="C:nucleus"/>
    <property type="evidence" value="ECO:0007669"/>
    <property type="project" value="TreeGrafter"/>
</dbReference>
<dbReference type="PROSITE" id="PS50011">
    <property type="entry name" value="PROTEIN_KINASE_DOM"/>
    <property type="match status" value="1"/>
</dbReference>
<sequence>MFLSTKPLFDSIRSPHQATPPEVKWIAKTFHVNHYEVENLGKGGFGTVYGIQRKEREACTFDHPHLLKIHDWEMVDGRLYIMSDLMQGSIVSLVLSEYECWRILYQMSQALLYLHELSFIHRDVKPTNILYAKKGKSIHYVLADFGLTRSEETMGERTDMLKMVQVDS</sequence>
<protein>
    <recommendedName>
        <fullName evidence="1">Protein kinase domain-containing protein</fullName>
    </recommendedName>
</protein>
<dbReference type="InterPro" id="IPR008271">
    <property type="entry name" value="Ser/Thr_kinase_AS"/>
</dbReference>
<evidence type="ECO:0000313" key="2">
    <source>
        <dbReference type="EMBL" id="KAG2383387.1"/>
    </source>
</evidence>
<dbReference type="Gene3D" id="1.10.510.10">
    <property type="entry name" value="Transferase(Phosphotransferase) domain 1"/>
    <property type="match status" value="1"/>
</dbReference>
<dbReference type="SUPFAM" id="SSF56112">
    <property type="entry name" value="Protein kinase-like (PK-like)"/>
    <property type="match status" value="1"/>
</dbReference>
<dbReference type="GO" id="GO:0004674">
    <property type="term" value="F:protein serine/threonine kinase activity"/>
    <property type="evidence" value="ECO:0007669"/>
    <property type="project" value="TreeGrafter"/>
</dbReference>
<dbReference type="PANTHER" id="PTHR44167">
    <property type="entry name" value="OVARIAN-SPECIFIC SERINE/THREONINE-PROTEIN KINASE LOK-RELATED"/>
    <property type="match status" value="1"/>
</dbReference>
<dbReference type="PROSITE" id="PS00108">
    <property type="entry name" value="PROTEIN_KINASE_ST"/>
    <property type="match status" value="1"/>
</dbReference>
<proteinExistence type="predicted"/>
<dbReference type="InterPro" id="IPR000719">
    <property type="entry name" value="Prot_kinase_dom"/>
</dbReference>
<evidence type="ECO:0000259" key="1">
    <source>
        <dbReference type="PROSITE" id="PS50011"/>
    </source>
</evidence>
<dbReference type="SMART" id="SM00220">
    <property type="entry name" value="S_TKc"/>
    <property type="match status" value="1"/>
</dbReference>
<dbReference type="GO" id="GO:0005524">
    <property type="term" value="F:ATP binding"/>
    <property type="evidence" value="ECO:0007669"/>
    <property type="project" value="InterPro"/>
</dbReference>
<dbReference type="PANTHER" id="PTHR44167:SF24">
    <property type="entry name" value="SERINE_THREONINE-PROTEIN KINASE CHK2"/>
    <property type="match status" value="1"/>
</dbReference>
<name>A0AA88KJM4_NAELO</name>
<organism evidence="2 3">
    <name type="scientific">Naegleria lovaniensis</name>
    <name type="common">Amoeba</name>
    <dbReference type="NCBI Taxonomy" id="51637"/>
    <lineage>
        <taxon>Eukaryota</taxon>
        <taxon>Discoba</taxon>
        <taxon>Heterolobosea</taxon>
        <taxon>Tetramitia</taxon>
        <taxon>Eutetramitia</taxon>
        <taxon>Vahlkampfiidae</taxon>
        <taxon>Naegleria</taxon>
    </lineage>
</organism>
<dbReference type="GeneID" id="68097179"/>
<dbReference type="Proteomes" id="UP000816034">
    <property type="component" value="Unassembled WGS sequence"/>
</dbReference>
<dbReference type="EMBL" id="PYSW02000021">
    <property type="protein sequence ID" value="KAG2383387.1"/>
    <property type="molecule type" value="Genomic_DNA"/>
</dbReference>
<dbReference type="CDD" id="cd00180">
    <property type="entry name" value="PKc"/>
    <property type="match status" value="1"/>
</dbReference>
<dbReference type="InterPro" id="IPR011009">
    <property type="entry name" value="Kinase-like_dom_sf"/>
</dbReference>
<gene>
    <name evidence="2" type="ORF">C9374_004724</name>
</gene>
<evidence type="ECO:0000313" key="3">
    <source>
        <dbReference type="Proteomes" id="UP000816034"/>
    </source>
</evidence>
<comment type="caution">
    <text evidence="2">The sequence shown here is derived from an EMBL/GenBank/DDBJ whole genome shotgun (WGS) entry which is preliminary data.</text>
</comment>
<dbReference type="RefSeq" id="XP_044549066.1">
    <property type="nucleotide sequence ID" value="XM_044694395.1"/>
</dbReference>
<accession>A0AA88KJM4</accession>